<evidence type="ECO:0000313" key="2">
    <source>
        <dbReference type="EMBL" id="CAL4995751.1"/>
    </source>
</evidence>
<evidence type="ECO:0000256" key="1">
    <source>
        <dbReference type="SAM" id="MobiDB-lite"/>
    </source>
</evidence>
<reference evidence="2" key="1">
    <citation type="submission" date="2024-10" db="EMBL/GenBank/DDBJ databases">
        <authorList>
            <person name="Ryan C."/>
        </authorList>
    </citation>
    <scope>NUCLEOTIDE SEQUENCE [LARGE SCALE GENOMIC DNA]</scope>
</reference>
<dbReference type="Proteomes" id="UP001497457">
    <property type="component" value="Chromosome 24b"/>
</dbReference>
<accession>A0ABC9B6M8</accession>
<dbReference type="EMBL" id="OZ075134">
    <property type="protein sequence ID" value="CAL4995751.1"/>
    <property type="molecule type" value="Genomic_DNA"/>
</dbReference>
<gene>
    <name evidence="2" type="ORF">URODEC1_LOCUS62519</name>
</gene>
<feature type="region of interest" description="Disordered" evidence="1">
    <location>
        <begin position="160"/>
        <end position="183"/>
    </location>
</feature>
<organism evidence="2 3">
    <name type="scientific">Urochloa decumbens</name>
    <dbReference type="NCBI Taxonomy" id="240449"/>
    <lineage>
        <taxon>Eukaryota</taxon>
        <taxon>Viridiplantae</taxon>
        <taxon>Streptophyta</taxon>
        <taxon>Embryophyta</taxon>
        <taxon>Tracheophyta</taxon>
        <taxon>Spermatophyta</taxon>
        <taxon>Magnoliopsida</taxon>
        <taxon>Liliopsida</taxon>
        <taxon>Poales</taxon>
        <taxon>Poaceae</taxon>
        <taxon>PACMAD clade</taxon>
        <taxon>Panicoideae</taxon>
        <taxon>Panicodae</taxon>
        <taxon>Paniceae</taxon>
        <taxon>Melinidinae</taxon>
        <taxon>Urochloa</taxon>
    </lineage>
</organism>
<dbReference type="AlphaFoldDB" id="A0ABC9B6M8"/>
<name>A0ABC9B6M8_9POAL</name>
<feature type="region of interest" description="Disordered" evidence="1">
    <location>
        <begin position="581"/>
        <end position="607"/>
    </location>
</feature>
<protein>
    <submittedName>
        <fullName evidence="2">Uncharacterized protein</fullName>
    </submittedName>
</protein>
<feature type="compositionally biased region" description="Acidic residues" evidence="1">
    <location>
        <begin position="587"/>
        <end position="596"/>
    </location>
</feature>
<proteinExistence type="predicted"/>
<feature type="compositionally biased region" description="Low complexity" evidence="1">
    <location>
        <begin position="173"/>
        <end position="183"/>
    </location>
</feature>
<feature type="region of interest" description="Disordered" evidence="1">
    <location>
        <begin position="199"/>
        <end position="229"/>
    </location>
</feature>
<evidence type="ECO:0000313" key="3">
    <source>
        <dbReference type="Proteomes" id="UP001497457"/>
    </source>
</evidence>
<sequence length="607" mass="65871">MGTPLAGAAALRPGRAWALLHRSPEFLDDPQELPEGVRFFVRVETPPKLSTLVVSRARALLAAGGDAEDLVGHVKCADAEGDILLMVWSADEQGRPASPPRLLVCRPESGAVDLVPPVPDQLGGLDSSAPLGIVRAAAPPGPRGGGHYLIAQLQRAGPSSFPTAAAQRMHQIAGRADSSSSSSAAAGAHQRALVFSSSSSSGTWSTKEVRPRRFHASSSSSEDEASWSMVKEDEDARPLLFEAQDVLSHDSAGLLAFLDVQHGLVLFFNPLDAAAARFVEFPAYDRDPFGLEELLDDEEVDAVVPADDYVAFSQGSLCLLRVFPDSGRVSMMLLRDEEENRWVKVFHVAGDEIYSCDSSIADHQRSVEPGAVDPTDRCQLVFFMPEAERAFMVVVNPKSSYLTSVSFLKQAVNAGHNCWSDVVIWRFYPAAAVAQGNKSVSTAGGRRRGWTLSRKGMGRMARSAFKIARKHVHRIQPVADLAGTTAELFGVPYASKVSPTVAGLVKGNQAAYLGEEVLKWWNKPSPKDDSVVGTIQDAEDVIRDWVVSEKPKGKVVTLAPELSHNELLNIRNVFRRRGAEELMPLPPDDDDDDDYDMVGTAPRYFPR</sequence>
<keyword evidence="3" id="KW-1185">Reference proteome</keyword>